<accession>A0A6B2L9Q9</accession>
<dbReference type="NCBIfam" id="TIGR00291">
    <property type="entry name" value="RNA_SBDS"/>
    <property type="match status" value="1"/>
</dbReference>
<dbReference type="InterPro" id="IPR019783">
    <property type="entry name" value="SDO1/SBDS_N"/>
</dbReference>
<comment type="similarity">
    <text evidence="1">Belongs to the SDO1/SBDS family.</text>
</comment>
<dbReference type="InterPro" id="IPR037188">
    <property type="entry name" value="Sdo1/SBDS_central_sf"/>
</dbReference>
<dbReference type="AlphaFoldDB" id="A0A6B2L9Q9"/>
<evidence type="ECO:0000256" key="1">
    <source>
        <dbReference type="ARBA" id="ARBA00007433"/>
    </source>
</evidence>
<dbReference type="SUPFAM" id="SSF89895">
    <property type="entry name" value="FYSH domain"/>
    <property type="match status" value="1"/>
</dbReference>
<evidence type="ECO:0000256" key="2">
    <source>
        <dbReference type="SAM" id="MobiDB-lite"/>
    </source>
</evidence>
<evidence type="ECO:0000259" key="4">
    <source>
        <dbReference type="Pfam" id="PF09377"/>
    </source>
</evidence>
<protein>
    <submittedName>
        <fullName evidence="5">Uncharacterized protein</fullName>
    </submittedName>
</protein>
<dbReference type="PANTHER" id="PTHR10927">
    <property type="entry name" value="RIBOSOME MATURATION PROTEIN SBDS"/>
    <property type="match status" value="1"/>
</dbReference>
<dbReference type="InterPro" id="IPR039100">
    <property type="entry name" value="Sdo1/SBDS-like"/>
</dbReference>
<dbReference type="PANTHER" id="PTHR10927:SF4">
    <property type="entry name" value="RIBOSOME MATURATION PROTEIN SDO1 HOMOLOG"/>
    <property type="match status" value="1"/>
</dbReference>
<feature type="compositionally biased region" description="Gly residues" evidence="2">
    <location>
        <begin position="302"/>
        <end position="311"/>
    </location>
</feature>
<reference evidence="5" key="1">
    <citation type="journal article" date="2020" name="J. Eukaryot. Microbiol.">
        <title>De novo Sequencing, Assembly and Annotation of the Transcriptome for the Free-Living Testate Amoeba Arcella intermedia.</title>
        <authorList>
            <person name="Ribeiro G.M."/>
            <person name="Porfirio-Sousa A.L."/>
            <person name="Maurer-Alcala X.X."/>
            <person name="Katz L.A."/>
            <person name="Lahr D.J.G."/>
        </authorList>
    </citation>
    <scope>NUCLEOTIDE SEQUENCE</scope>
</reference>
<dbReference type="Gene3D" id="3.30.1250.10">
    <property type="entry name" value="Ribosome maturation protein SBDS, N-terminal domain"/>
    <property type="match status" value="1"/>
</dbReference>
<name>A0A6B2L9Q9_9EUKA</name>
<sequence length="325" mass="35441">MQVVRYKQGKHTFEVGCKVGSVMKYRKTGQGQLNDILITKDIWKDIKKADRASEHELEDSFGKIPHDEMLKAILEKGHLQLTDGERKEILEKKRNEIINYIHKYYIDPKTKTMIPVARIDNALNEVKARIDPDIATETQVQEILKKLPGVLTLKRAEITGVVKTTHQFIANVTGVFKRYNIAIRQEHFSSEGAEFSISMVPGDYDKVISDLNTATKGEFDFAVDGQGGSGGHVEESPGGKKGGRGGGRGGRGGRGEAPAKTEKAPTSPRTTETAKPEKAPTAKPESSPPPKSEAQHPPQNAGRGGRGGRAGQDGDAGRGRGGRRK</sequence>
<dbReference type="InterPro" id="IPR036786">
    <property type="entry name" value="Ribosome_mat_SBDS_N_sf"/>
</dbReference>
<dbReference type="InterPro" id="IPR002140">
    <property type="entry name" value="Sdo1/SBDS"/>
</dbReference>
<dbReference type="Pfam" id="PF01172">
    <property type="entry name" value="SBDS_N"/>
    <property type="match status" value="1"/>
</dbReference>
<dbReference type="Gene3D" id="1.10.10.900">
    <property type="entry name" value="SBDS protein C-terminal domain, subdomain 1"/>
    <property type="match status" value="1"/>
</dbReference>
<dbReference type="Pfam" id="PF09377">
    <property type="entry name" value="SBDS_domain_II"/>
    <property type="match status" value="1"/>
</dbReference>
<organism evidence="5">
    <name type="scientific">Arcella intermedia</name>
    <dbReference type="NCBI Taxonomy" id="1963864"/>
    <lineage>
        <taxon>Eukaryota</taxon>
        <taxon>Amoebozoa</taxon>
        <taxon>Tubulinea</taxon>
        <taxon>Elardia</taxon>
        <taxon>Arcellinida</taxon>
        <taxon>Sphaerothecina</taxon>
        <taxon>Arcellidae</taxon>
        <taxon>Arcella</taxon>
    </lineage>
</organism>
<evidence type="ECO:0000313" key="5">
    <source>
        <dbReference type="EMBL" id="NDV33759.1"/>
    </source>
</evidence>
<dbReference type="SUPFAM" id="SSF109728">
    <property type="entry name" value="Hypothetical protein AF0491, middle domain"/>
    <property type="match status" value="1"/>
</dbReference>
<feature type="domain" description="Ribosome maturation protein SDO1/SBDS N-terminal" evidence="3">
    <location>
        <begin position="2"/>
        <end position="87"/>
    </location>
</feature>
<feature type="compositionally biased region" description="Basic and acidic residues" evidence="2">
    <location>
        <begin position="253"/>
        <end position="263"/>
    </location>
</feature>
<dbReference type="EMBL" id="GIBP01004790">
    <property type="protein sequence ID" value="NDV33759.1"/>
    <property type="molecule type" value="Transcribed_RNA"/>
</dbReference>
<feature type="region of interest" description="Disordered" evidence="2">
    <location>
        <begin position="222"/>
        <end position="325"/>
    </location>
</feature>
<feature type="domain" description="Ribosome maturation protein SDO1/SBDS central" evidence="4">
    <location>
        <begin position="95"/>
        <end position="156"/>
    </location>
</feature>
<evidence type="ECO:0000259" key="3">
    <source>
        <dbReference type="Pfam" id="PF01172"/>
    </source>
</evidence>
<proteinExistence type="inferred from homology"/>
<dbReference type="GO" id="GO:0042256">
    <property type="term" value="P:cytosolic ribosome assembly"/>
    <property type="evidence" value="ECO:0007669"/>
    <property type="project" value="InterPro"/>
</dbReference>
<dbReference type="InterPro" id="IPR018978">
    <property type="entry name" value="SDO1/SBDS_central"/>
</dbReference>